<dbReference type="Gene3D" id="3.90.1600.10">
    <property type="entry name" value="Palm domain of DNA polymerase"/>
    <property type="match status" value="2"/>
</dbReference>
<dbReference type="InterPro" id="IPR038256">
    <property type="entry name" value="Pol_alpha_znc_sf"/>
</dbReference>
<dbReference type="InterPro" id="IPR015088">
    <property type="entry name" value="Znf_DNA-dir_DNA_pol_B_alpha"/>
</dbReference>
<dbReference type="PROSITE" id="PS50041">
    <property type="entry name" value="C_TYPE_LECTIN_2"/>
    <property type="match status" value="1"/>
</dbReference>
<comment type="catalytic activity">
    <reaction evidence="12">
        <text>DNA(n) + a 2'-deoxyribonucleoside 5'-triphosphate = DNA(n+1) + diphosphate</text>
        <dbReference type="Rhea" id="RHEA:22508"/>
        <dbReference type="Rhea" id="RHEA-COMP:17339"/>
        <dbReference type="Rhea" id="RHEA-COMP:17340"/>
        <dbReference type="ChEBI" id="CHEBI:33019"/>
        <dbReference type="ChEBI" id="CHEBI:61560"/>
        <dbReference type="ChEBI" id="CHEBI:173112"/>
        <dbReference type="EC" id="2.7.7.7"/>
    </reaction>
</comment>
<dbReference type="GO" id="GO:0003887">
    <property type="term" value="F:DNA-directed DNA polymerase activity"/>
    <property type="evidence" value="ECO:0007669"/>
    <property type="project" value="UniProtKB-KW"/>
</dbReference>
<dbReference type="InterPro" id="IPR001304">
    <property type="entry name" value="C-type_lectin-like"/>
</dbReference>
<feature type="region of interest" description="Disordered" evidence="13">
    <location>
        <begin position="1"/>
        <end position="29"/>
    </location>
</feature>
<gene>
    <name evidence="15" type="ORF">GE061_002344</name>
</gene>
<dbReference type="InterPro" id="IPR036397">
    <property type="entry name" value="RNaseH_sf"/>
</dbReference>
<organism evidence="15 16">
    <name type="scientific">Apolygus lucorum</name>
    <name type="common">Small green plant bug</name>
    <name type="synonym">Lygocoris lucorum</name>
    <dbReference type="NCBI Taxonomy" id="248454"/>
    <lineage>
        <taxon>Eukaryota</taxon>
        <taxon>Metazoa</taxon>
        <taxon>Ecdysozoa</taxon>
        <taxon>Arthropoda</taxon>
        <taxon>Hexapoda</taxon>
        <taxon>Insecta</taxon>
        <taxon>Pterygota</taxon>
        <taxon>Neoptera</taxon>
        <taxon>Paraneoptera</taxon>
        <taxon>Hemiptera</taxon>
        <taxon>Heteroptera</taxon>
        <taxon>Panheteroptera</taxon>
        <taxon>Cimicomorpha</taxon>
        <taxon>Miridae</taxon>
        <taxon>Mirini</taxon>
        <taxon>Apolygus</taxon>
    </lineage>
</organism>
<dbReference type="Gene3D" id="1.10.132.60">
    <property type="entry name" value="DNA polymerase family B, C-terminal domain"/>
    <property type="match status" value="1"/>
</dbReference>
<evidence type="ECO:0000256" key="7">
    <source>
        <dbReference type="ARBA" id="ARBA00022771"/>
    </source>
</evidence>
<dbReference type="GO" id="GO:0006273">
    <property type="term" value="P:lagging strand elongation"/>
    <property type="evidence" value="ECO:0007669"/>
    <property type="project" value="TreeGrafter"/>
</dbReference>
<dbReference type="SMART" id="SM00034">
    <property type="entry name" value="CLECT"/>
    <property type="match status" value="1"/>
</dbReference>
<keyword evidence="6" id="KW-0479">Metal-binding</keyword>
<dbReference type="Pfam" id="PF12254">
    <property type="entry name" value="DNA_pol_alpha_N"/>
    <property type="match status" value="1"/>
</dbReference>
<name>A0A8S9X8V8_APOLU</name>
<evidence type="ECO:0000256" key="5">
    <source>
        <dbReference type="ARBA" id="ARBA00022705"/>
    </source>
</evidence>
<dbReference type="Gene3D" id="3.10.100.10">
    <property type="entry name" value="Mannose-Binding Protein A, subunit A"/>
    <property type="match status" value="1"/>
</dbReference>
<dbReference type="GO" id="GO:0003697">
    <property type="term" value="F:single-stranded DNA binding"/>
    <property type="evidence" value="ECO:0007669"/>
    <property type="project" value="TreeGrafter"/>
</dbReference>
<dbReference type="InterPro" id="IPR045846">
    <property type="entry name" value="POLBc_alpha"/>
</dbReference>
<feature type="region of interest" description="Disordered" evidence="13">
    <location>
        <begin position="146"/>
        <end position="165"/>
    </location>
</feature>
<feature type="compositionally biased region" description="Basic residues" evidence="13">
    <location>
        <begin position="12"/>
        <end position="23"/>
    </location>
</feature>
<dbReference type="Pfam" id="PF03104">
    <property type="entry name" value="DNA_pol_B_exo1"/>
    <property type="match status" value="1"/>
</dbReference>
<evidence type="ECO:0000256" key="4">
    <source>
        <dbReference type="ARBA" id="ARBA00022695"/>
    </source>
</evidence>
<keyword evidence="3 12" id="KW-0808">Transferase</keyword>
<feature type="region of interest" description="Disordered" evidence="13">
    <location>
        <begin position="823"/>
        <end position="850"/>
    </location>
</feature>
<evidence type="ECO:0000256" key="11">
    <source>
        <dbReference type="ARBA" id="ARBA00023242"/>
    </source>
</evidence>
<proteinExistence type="inferred from homology"/>
<dbReference type="InterPro" id="IPR006134">
    <property type="entry name" value="DNA-dir_DNA_pol_B_multi_dom"/>
</dbReference>
<dbReference type="GO" id="GO:0003682">
    <property type="term" value="F:chromatin binding"/>
    <property type="evidence" value="ECO:0007669"/>
    <property type="project" value="TreeGrafter"/>
</dbReference>
<evidence type="ECO:0000313" key="15">
    <source>
        <dbReference type="EMBL" id="KAF6204005.1"/>
    </source>
</evidence>
<dbReference type="InterPro" id="IPR043502">
    <property type="entry name" value="DNA/RNA_pol_sf"/>
</dbReference>
<keyword evidence="4 12" id="KW-0548">Nucleotidyltransferase</keyword>
<dbReference type="NCBIfam" id="TIGR00592">
    <property type="entry name" value="pol2"/>
    <property type="match status" value="2"/>
</dbReference>
<dbReference type="InterPro" id="IPR006133">
    <property type="entry name" value="DNA-dir_DNA_pol_B_exonuc"/>
</dbReference>
<reference evidence="15" key="1">
    <citation type="journal article" date="2021" name="Mol. Ecol. Resour.">
        <title>Apolygus lucorum genome provides insights into omnivorousness and mesophyll feeding.</title>
        <authorList>
            <person name="Liu Y."/>
            <person name="Liu H."/>
            <person name="Wang H."/>
            <person name="Huang T."/>
            <person name="Liu B."/>
            <person name="Yang B."/>
            <person name="Yin L."/>
            <person name="Li B."/>
            <person name="Zhang Y."/>
            <person name="Zhang S."/>
            <person name="Jiang F."/>
            <person name="Zhang X."/>
            <person name="Ren Y."/>
            <person name="Wang B."/>
            <person name="Wang S."/>
            <person name="Lu Y."/>
            <person name="Wu K."/>
            <person name="Fan W."/>
            <person name="Wang G."/>
        </authorList>
    </citation>
    <scope>NUCLEOTIDE SEQUENCE</scope>
    <source>
        <strain evidence="15">12Hb</strain>
    </source>
</reference>
<dbReference type="GO" id="GO:0008270">
    <property type="term" value="F:zinc ion binding"/>
    <property type="evidence" value="ECO:0007669"/>
    <property type="project" value="UniProtKB-KW"/>
</dbReference>
<dbReference type="InterPro" id="IPR016187">
    <property type="entry name" value="CTDL_fold"/>
</dbReference>
<dbReference type="Proteomes" id="UP000466442">
    <property type="component" value="Unassembled WGS sequence"/>
</dbReference>
<dbReference type="CDD" id="cd05776">
    <property type="entry name" value="DNA_polB_alpha_exo"/>
    <property type="match status" value="1"/>
</dbReference>
<dbReference type="SUPFAM" id="SSF56672">
    <property type="entry name" value="DNA/RNA polymerases"/>
    <property type="match status" value="2"/>
</dbReference>
<dbReference type="Gene3D" id="3.30.70.2820">
    <property type="match status" value="1"/>
</dbReference>
<protein>
    <recommendedName>
        <fullName evidence="12">DNA polymerase</fullName>
        <ecNumber evidence="12">2.7.7.7</ecNumber>
    </recommendedName>
</protein>
<evidence type="ECO:0000313" key="16">
    <source>
        <dbReference type="Proteomes" id="UP000466442"/>
    </source>
</evidence>
<keyword evidence="5 12" id="KW-0235">DNA replication</keyword>
<dbReference type="InterPro" id="IPR012337">
    <property type="entry name" value="RNaseH-like_sf"/>
</dbReference>
<dbReference type="GO" id="GO:1902975">
    <property type="term" value="P:mitotic DNA replication initiation"/>
    <property type="evidence" value="ECO:0007669"/>
    <property type="project" value="InterPro"/>
</dbReference>
<dbReference type="InterPro" id="IPR017964">
    <property type="entry name" value="DNA-dir_DNA_pol_B_CS"/>
</dbReference>
<dbReference type="PRINTS" id="PR00106">
    <property type="entry name" value="DNAPOLB"/>
</dbReference>
<dbReference type="InterPro" id="IPR024647">
    <property type="entry name" value="DNA_pol_a_cat_su_N"/>
</dbReference>
<sequence length="1892" mass="214534">MSDDTPEEGRGRSKRVSTSKQKKRELLDKLRSGRNKYEVGELDNVYDEVDEREYTKKVLERQDDDWIVDDGGCGYVEDGREIFDDDLDEESISKSKVVKTGRKRMRDVCPDEKKGNVGKMLMNMPAKKKKEAAKIEEDDVLGDIIGQLGDSPMASSSSQSKRRELSAKDYLNSLASAKLKPNPIPRSLLPEVPKPIVETAKKGRLDAVVEKSAKARIESNDLVLNENLEMKSTNGNGSCEEIQSSEDCVEVPVKIKEEPIELDAFEDDFSETFGQAFDVADVAMAEPIEATAKVKEEKDVEIVVTPVEKPPLKDDFSEDWIVQNGENNCNVMNVPIDKSHLPIDSAGTMKFYYLDAHEEVMSQPGVVYLFGKVSHSATQQYVSCCVVVRNIQRQIFLLPRTKKFNMTTRTSTDEDVSMSDVYEEFNKVIAPKYKILEFKSKKVSKKFAFGKEDIPLESDYLEIRYSAASRALPSELIGETFCRVFGCRTSFLEILFLDRGIKGPCWLEIFNPVPNNAPCSWCKIEATCSAPMNVVVSKVTDSLIPPLVLMTIVPQAAYNTEKKQTEIVAIGCVVNTAYPLDKPPPAKLFNQHFCLLTKPSDTTWPFDIREAAQNFKKTTVQRVDSERALLNCFLTKLFVIDADIIVGHDLSGFGIDLLMTRLAFRKIPNWSRLGRLRRSVIPTNKFKSQLEKIAVTGRLVCDIKISAKELIRSRSYDLNTLCVNVLHFPEDKRPETNDEDFKYAYCSGYNLYELIWNLMSDASYILRMFAELNVLPLALQITNIAGNVMSRTLMGGRSERNEFLLLHAFHAKGYILPDKEFKKRDQQEGDGDGDSPDATAPKSSRKKPTYAGGLVLDPKVGFYDDLIEIKFPLSVEGDGDGDSPDATAPKSSRKKPTYAGGLVLDPKVGFYDDLILLMDFNSLYPSIIQEYNICFSTVPLYGVRMDESFLDDYTRYLPDESVEKGILPTEIRKLVESRRDVKKLLKNPSLSPELRMQYDIRQMALKLTANSMYGCLGFTYSRFFAKPLAAMITAKGREILTNTKRVVESYGYDVIYGDTDSIMINTKIRDFEQVFTIGRRIKAEVNKFYKQVELDIDGVFKYMLLLRKKKYAAVTLSKIPSGELIEKQEMKGIDIVRRDWCQLAGEAGKFVLKQILSNNSSDDKIENIHGYLETIRQDLEEGKVPSSLLAVTKQLTKAPGDYADSKALPHVLVALRMNSTSKRFKQGDTVSYITCVDGTSNPATQRSYHIEEIKSNPNLKVDIEYYLSQQIHPVIARLCDPIEGIDAASIARCLGLDPSKYKRSIRENNTELDENVGLFGKDDEERFKNCQRFSFKCENSSCGKENLIEHPMRKRENGVKELFLERCVNAECKLRPMDYLSSLQNQLHLKVRECILDFLRGLFVCEDPLCGFETNYLNPIFEGPNPQCMKCKRSQMSLEITPMHLYNQLVFYSKTFDLSRVTSKVTKFDPDTVQAFQKVHSQMEKVLNANKYSEVNLADLFSQLSFRRKDHETSKLQPSQFKPDEQTGRFDIGNPSSSVTSSFILPCKMKDVEKGLCVFFVFFQCVLISAAKETSNSTEELDFPDISPWVASFFVEESRSDKVMKGGPVNMIHANTKFVVNRPQTIDQTGSSSGVSSVHNKDVTETDMYLLNAIEKLAFRMDAMERRLRRTEELLVHVMEGSNIKRQDDCPSNFTRVARNCYHFSERQYNWKSAASMCKSLGSNLLEIESRDEFMEVVTFVQANNYLRGYDFWTGGLNPGLLWIWSNSARPVLPKKPSTRPEESVHGNGRCLKLAFNQAKLYQYHGTDCAARLRYICEHEENATIRQLKALQESIAPDTPIEPWATDALTSVKASSACPQLRSDSWWSWLSKPYFMGLYQEGYKGRDGLLKG</sequence>
<keyword evidence="9 12" id="KW-0239">DNA-directed DNA polymerase</keyword>
<feature type="region of interest" description="Disordered" evidence="13">
    <location>
        <begin position="98"/>
        <end position="117"/>
    </location>
</feature>
<accession>A0A8S9X8V8</accession>
<keyword evidence="11" id="KW-0539">Nucleus</keyword>
<dbReference type="CDD" id="cd05532">
    <property type="entry name" value="POLBc_alpha"/>
    <property type="match status" value="1"/>
</dbReference>
<evidence type="ECO:0000256" key="13">
    <source>
        <dbReference type="SAM" id="MobiDB-lite"/>
    </source>
</evidence>
<comment type="caution">
    <text evidence="15">The sequence shown here is derived from an EMBL/GenBank/DDBJ whole genome shotgun (WGS) entry which is preliminary data.</text>
</comment>
<dbReference type="GO" id="GO:0005658">
    <property type="term" value="C:alpha DNA polymerase:primase complex"/>
    <property type="evidence" value="ECO:0007669"/>
    <property type="project" value="TreeGrafter"/>
</dbReference>
<dbReference type="SUPFAM" id="SSF53098">
    <property type="entry name" value="Ribonuclease H-like"/>
    <property type="match status" value="1"/>
</dbReference>
<dbReference type="CDD" id="cd00037">
    <property type="entry name" value="CLECT"/>
    <property type="match status" value="1"/>
</dbReference>
<evidence type="ECO:0000256" key="9">
    <source>
        <dbReference type="ARBA" id="ARBA00022932"/>
    </source>
</evidence>
<dbReference type="InterPro" id="IPR016186">
    <property type="entry name" value="C-type_lectin-like/link_sf"/>
</dbReference>
<evidence type="ECO:0000256" key="10">
    <source>
        <dbReference type="ARBA" id="ARBA00023125"/>
    </source>
</evidence>
<dbReference type="FunFam" id="1.10.132.60:FF:000004">
    <property type="entry name" value="DNA polymerase"/>
    <property type="match status" value="1"/>
</dbReference>
<dbReference type="InterPro" id="IPR006172">
    <property type="entry name" value="DNA-dir_DNA_pol_B"/>
</dbReference>
<dbReference type="PANTHER" id="PTHR45861">
    <property type="entry name" value="DNA POLYMERASE ALPHA CATALYTIC SUBUNIT"/>
    <property type="match status" value="1"/>
</dbReference>
<dbReference type="Pfam" id="PF00059">
    <property type="entry name" value="Lectin_C"/>
    <property type="match status" value="1"/>
</dbReference>
<evidence type="ECO:0000256" key="8">
    <source>
        <dbReference type="ARBA" id="ARBA00022833"/>
    </source>
</evidence>
<dbReference type="SMART" id="SM00486">
    <property type="entry name" value="POLBc"/>
    <property type="match status" value="1"/>
</dbReference>
<dbReference type="Pfam" id="PF00136">
    <property type="entry name" value="DNA_pol_B"/>
    <property type="match status" value="2"/>
</dbReference>
<evidence type="ECO:0000256" key="12">
    <source>
        <dbReference type="RuleBase" id="RU000442"/>
    </source>
</evidence>
<dbReference type="PANTHER" id="PTHR45861:SF1">
    <property type="entry name" value="DNA POLYMERASE ALPHA CATALYTIC SUBUNIT"/>
    <property type="match status" value="1"/>
</dbReference>
<dbReference type="PROSITE" id="PS00116">
    <property type="entry name" value="DNA_POLYMERASE_B"/>
    <property type="match status" value="1"/>
</dbReference>
<dbReference type="InterPro" id="IPR023211">
    <property type="entry name" value="DNA_pol_palm_dom_sf"/>
</dbReference>
<evidence type="ECO:0000256" key="6">
    <source>
        <dbReference type="ARBA" id="ARBA00022723"/>
    </source>
</evidence>
<dbReference type="OrthoDB" id="6755010at2759"/>
<dbReference type="Gene3D" id="1.10.3200.20">
    <property type="entry name" value="DNA Polymerase alpha, zinc finger"/>
    <property type="match status" value="1"/>
</dbReference>
<comment type="similarity">
    <text evidence="2 12">Belongs to the DNA polymerase type-B family.</text>
</comment>
<comment type="subcellular location">
    <subcellularLocation>
        <location evidence="1">Nucleus</location>
    </subcellularLocation>
</comment>
<evidence type="ECO:0000259" key="14">
    <source>
        <dbReference type="PROSITE" id="PS50041"/>
    </source>
</evidence>
<dbReference type="GO" id="GO:0000166">
    <property type="term" value="F:nucleotide binding"/>
    <property type="evidence" value="ECO:0007669"/>
    <property type="project" value="InterPro"/>
</dbReference>
<dbReference type="FunFam" id="3.30.70.2820:FF:000001">
    <property type="entry name" value="DNA polymerase"/>
    <property type="match status" value="1"/>
</dbReference>
<feature type="domain" description="C-type lectin" evidence="14">
    <location>
        <begin position="1697"/>
        <end position="1818"/>
    </location>
</feature>
<evidence type="ECO:0000256" key="1">
    <source>
        <dbReference type="ARBA" id="ARBA00004123"/>
    </source>
</evidence>
<evidence type="ECO:0000256" key="3">
    <source>
        <dbReference type="ARBA" id="ARBA00022679"/>
    </source>
</evidence>
<dbReference type="InterPro" id="IPR042087">
    <property type="entry name" value="DNA_pol_B_thumb"/>
</dbReference>
<dbReference type="Gene3D" id="3.30.420.10">
    <property type="entry name" value="Ribonuclease H-like superfamily/Ribonuclease H"/>
    <property type="match status" value="1"/>
</dbReference>
<keyword evidence="10 12" id="KW-0238">DNA-binding</keyword>
<evidence type="ECO:0000256" key="2">
    <source>
        <dbReference type="ARBA" id="ARBA00005755"/>
    </source>
</evidence>
<dbReference type="EC" id="2.7.7.7" evidence="12"/>
<dbReference type="EMBL" id="WIXP02000010">
    <property type="protein sequence ID" value="KAF6204005.1"/>
    <property type="molecule type" value="Genomic_DNA"/>
</dbReference>
<keyword evidence="7" id="KW-0863">Zinc-finger</keyword>
<keyword evidence="8" id="KW-0862">Zinc</keyword>
<dbReference type="SUPFAM" id="SSF56436">
    <property type="entry name" value="C-type lectin-like"/>
    <property type="match status" value="1"/>
</dbReference>
<dbReference type="GO" id="GO:0003688">
    <property type="term" value="F:DNA replication origin binding"/>
    <property type="evidence" value="ECO:0007669"/>
    <property type="project" value="TreeGrafter"/>
</dbReference>
<dbReference type="Pfam" id="PF08996">
    <property type="entry name" value="zf-DNA_Pol"/>
    <property type="match status" value="1"/>
</dbReference>
<dbReference type="Gene3D" id="2.40.50.730">
    <property type="match status" value="1"/>
</dbReference>
<feature type="compositionally biased region" description="Basic and acidic residues" evidence="13">
    <location>
        <begin position="106"/>
        <end position="115"/>
    </location>
</feature>
<dbReference type="GO" id="GO:0006272">
    <property type="term" value="P:leading strand elongation"/>
    <property type="evidence" value="ECO:0007669"/>
    <property type="project" value="TreeGrafter"/>
</dbReference>
<keyword evidence="16" id="KW-1185">Reference proteome</keyword>